<dbReference type="KEGG" id="aoz:HUE56_13750"/>
<evidence type="ECO:0000313" key="3">
    <source>
        <dbReference type="Proteomes" id="UP000509702"/>
    </source>
</evidence>
<dbReference type="Gene3D" id="3.40.1620.10">
    <property type="entry name" value="YefM-like domain"/>
    <property type="match status" value="1"/>
</dbReference>
<dbReference type="InterPro" id="IPR036165">
    <property type="entry name" value="YefM-like_sf"/>
</dbReference>
<comment type="similarity">
    <text evidence="1">Belongs to the phD/YefM antitoxin family.</text>
</comment>
<evidence type="ECO:0000313" key="2">
    <source>
        <dbReference type="EMBL" id="QKS51536.1"/>
    </source>
</evidence>
<dbReference type="NCBIfam" id="TIGR01552">
    <property type="entry name" value="phd_fam"/>
    <property type="match status" value="1"/>
</dbReference>
<dbReference type="Proteomes" id="UP000509702">
    <property type="component" value="Chromosome"/>
</dbReference>
<reference evidence="2 3" key="1">
    <citation type="submission" date="2020-06" db="EMBL/GenBank/DDBJ databases">
        <title>Complete genome of Azosprillum oryzae KACC14407.</title>
        <authorList>
            <person name="Kim M."/>
            <person name="Park Y.-J."/>
            <person name="Shin J.-H."/>
        </authorList>
    </citation>
    <scope>NUCLEOTIDE SEQUENCE [LARGE SCALE GENOMIC DNA]</scope>
    <source>
        <strain evidence="2 3">KACC 14407</strain>
    </source>
</reference>
<dbReference type="EMBL" id="CP054619">
    <property type="protein sequence ID" value="QKS51536.1"/>
    <property type="molecule type" value="Genomic_DNA"/>
</dbReference>
<dbReference type="RefSeq" id="WP_149198157.1">
    <property type="nucleotide sequence ID" value="NZ_BSOV01000006.1"/>
</dbReference>
<name>A0A6N1AIW5_9PROT</name>
<dbReference type="AlphaFoldDB" id="A0A6N1AIW5"/>
<accession>A0A6N1AIW5</accession>
<gene>
    <name evidence="2" type="ORF">HUE56_13750</name>
</gene>
<dbReference type="OrthoDB" id="9800503at2"/>
<proteinExistence type="inferred from homology"/>
<organism evidence="2 3">
    <name type="scientific">Azospirillum oryzae</name>
    <dbReference type="NCBI Taxonomy" id="286727"/>
    <lineage>
        <taxon>Bacteria</taxon>
        <taxon>Pseudomonadati</taxon>
        <taxon>Pseudomonadota</taxon>
        <taxon>Alphaproteobacteria</taxon>
        <taxon>Rhodospirillales</taxon>
        <taxon>Azospirillaceae</taxon>
        <taxon>Azospirillum</taxon>
    </lineage>
</organism>
<evidence type="ECO:0000256" key="1">
    <source>
        <dbReference type="ARBA" id="ARBA00009981"/>
    </source>
</evidence>
<dbReference type="SUPFAM" id="SSF143120">
    <property type="entry name" value="YefM-like"/>
    <property type="match status" value="1"/>
</dbReference>
<protein>
    <submittedName>
        <fullName evidence="2">Type II toxin-antitoxin system prevent-host-death family antitoxin</fullName>
    </submittedName>
</protein>
<keyword evidence="3" id="KW-1185">Reference proteome</keyword>
<sequence length="88" mass="9879">MKMLSVEEAKDQLGALIEAAKRGEEIVLTENGTPVARLSATETDSDAVSEEERRRQAGERLLRKLRKGYDLGGRDWTRDDLHERGSLP</sequence>